<feature type="region of interest" description="Disordered" evidence="1">
    <location>
        <begin position="156"/>
        <end position="229"/>
    </location>
</feature>
<feature type="transmembrane region" description="Helical" evidence="2">
    <location>
        <begin position="275"/>
        <end position="301"/>
    </location>
</feature>
<proteinExistence type="predicted"/>
<keyword evidence="4" id="KW-1185">Reference proteome</keyword>
<keyword evidence="2" id="KW-1133">Transmembrane helix</keyword>
<dbReference type="RefSeq" id="WP_337696003.1">
    <property type="nucleotide sequence ID" value="NZ_JBBEGN010000007.1"/>
</dbReference>
<name>A0ABU8MS63_9PSEU</name>
<dbReference type="Proteomes" id="UP001385809">
    <property type="component" value="Unassembled WGS sequence"/>
</dbReference>
<protein>
    <submittedName>
        <fullName evidence="3">ABC transporter permease</fullName>
    </submittedName>
</protein>
<feature type="compositionally biased region" description="Low complexity" evidence="1">
    <location>
        <begin position="171"/>
        <end position="189"/>
    </location>
</feature>
<accession>A0ABU8MS63</accession>
<evidence type="ECO:0000313" key="4">
    <source>
        <dbReference type="Proteomes" id="UP001385809"/>
    </source>
</evidence>
<evidence type="ECO:0000313" key="3">
    <source>
        <dbReference type="EMBL" id="MEJ2869437.1"/>
    </source>
</evidence>
<feature type="transmembrane region" description="Helical" evidence="2">
    <location>
        <begin position="238"/>
        <end position="263"/>
    </location>
</feature>
<evidence type="ECO:0000256" key="2">
    <source>
        <dbReference type="SAM" id="Phobius"/>
    </source>
</evidence>
<dbReference type="EMBL" id="JBBEGN010000007">
    <property type="protein sequence ID" value="MEJ2869437.1"/>
    <property type="molecule type" value="Genomic_DNA"/>
</dbReference>
<dbReference type="Pfam" id="PF12730">
    <property type="entry name" value="ABC2_membrane_4"/>
    <property type="match status" value="1"/>
</dbReference>
<dbReference type="PANTHER" id="PTHR37305">
    <property type="entry name" value="INTEGRAL MEMBRANE PROTEIN-RELATED"/>
    <property type="match status" value="1"/>
</dbReference>
<feature type="compositionally biased region" description="Low complexity" evidence="1">
    <location>
        <begin position="197"/>
        <end position="210"/>
    </location>
</feature>
<feature type="compositionally biased region" description="Gly residues" evidence="1">
    <location>
        <begin position="156"/>
        <end position="170"/>
    </location>
</feature>
<feature type="transmembrane region" description="Helical" evidence="2">
    <location>
        <begin position="61"/>
        <end position="85"/>
    </location>
</feature>
<organism evidence="3 4">
    <name type="scientific">Actinomycetospora aurantiaca</name>
    <dbReference type="NCBI Taxonomy" id="3129233"/>
    <lineage>
        <taxon>Bacteria</taxon>
        <taxon>Bacillati</taxon>
        <taxon>Actinomycetota</taxon>
        <taxon>Actinomycetes</taxon>
        <taxon>Pseudonocardiales</taxon>
        <taxon>Pseudonocardiaceae</taxon>
        <taxon>Actinomycetospora</taxon>
    </lineage>
</organism>
<gene>
    <name evidence="3" type="ORF">WCD74_16795</name>
</gene>
<keyword evidence="2" id="KW-0812">Transmembrane</keyword>
<evidence type="ECO:0000256" key="1">
    <source>
        <dbReference type="SAM" id="MobiDB-lite"/>
    </source>
</evidence>
<comment type="caution">
    <text evidence="3">The sequence shown here is derived from an EMBL/GenBank/DDBJ whole genome shotgun (WGS) entry which is preliminary data.</text>
</comment>
<feature type="transmembrane region" description="Helical" evidence="2">
    <location>
        <begin position="106"/>
        <end position="126"/>
    </location>
</feature>
<feature type="transmembrane region" description="Helical" evidence="2">
    <location>
        <begin position="321"/>
        <end position="343"/>
    </location>
</feature>
<dbReference type="PANTHER" id="PTHR37305:SF1">
    <property type="entry name" value="MEMBRANE PROTEIN"/>
    <property type="match status" value="1"/>
</dbReference>
<keyword evidence="2" id="KW-0472">Membrane</keyword>
<reference evidence="3 4" key="1">
    <citation type="submission" date="2024-03" db="EMBL/GenBank/DDBJ databases">
        <title>Actinomycetospora sp. OC33-EN08, a novel actinomycete isolated from wild orchid (Aerides multiflora).</title>
        <authorList>
            <person name="Suriyachadkun C."/>
        </authorList>
    </citation>
    <scope>NUCLEOTIDE SEQUENCE [LARGE SCALE GENOMIC DNA]</scope>
    <source>
        <strain evidence="3 4">OC33-EN08</strain>
    </source>
</reference>
<sequence length="350" mass="34659">MIVVELRKMFRRPRTWLTIGLLCLLPVIVAIFLASTRIAPTPGQGAAFLSAVLESGSLYPAAALALVLPIFLPVAVAVVAGDAVAGESGAGTLRYLLVRPVGRTRLLVAKLVSVVVFVVATVAAVAGTSYVTGVTLFGAGDPVAVVNAIPQISGPGGGGSSGGGSGGGAGASAPAASGGSASAADAGDPGAAGGAAGSAPGAPPTAGAPSQLDPTEARERAADSVASLSGDPLSPADLALRLLGAMAYITISMLGVGAIALFLSTVTASSLGATLGALAALISSQVLVTLDAAASVTPYLPTRYWLAWIDFFRDPIFLRDIRAGVLVQVAYVVILMVAAWANFTTKDVAQ</sequence>